<dbReference type="AlphaFoldDB" id="A0A673BPK1"/>
<evidence type="ECO:0000313" key="3">
    <source>
        <dbReference type="Proteomes" id="UP000472271"/>
    </source>
</evidence>
<protein>
    <submittedName>
        <fullName evidence="2">Uncharacterized protein</fullName>
    </submittedName>
</protein>
<name>A0A673BPK1_9TELE</name>
<dbReference type="Ensembl" id="ENSSORT00005043201.1">
    <property type="protein sequence ID" value="ENSSORP00005042128.1"/>
    <property type="gene ID" value="ENSSORG00005019539.1"/>
</dbReference>
<accession>A0A673BPK1</accession>
<feature type="transmembrane region" description="Helical" evidence="1">
    <location>
        <begin position="15"/>
        <end position="32"/>
    </location>
</feature>
<reference evidence="2" key="1">
    <citation type="submission" date="2019-06" db="EMBL/GenBank/DDBJ databases">
        <authorList>
            <consortium name="Wellcome Sanger Institute Data Sharing"/>
        </authorList>
    </citation>
    <scope>NUCLEOTIDE SEQUENCE [LARGE SCALE GENOMIC DNA]</scope>
</reference>
<keyword evidence="3" id="KW-1185">Reference proteome</keyword>
<organism evidence="2 3">
    <name type="scientific">Sphaeramia orbicularis</name>
    <name type="common">orbiculate cardinalfish</name>
    <dbReference type="NCBI Taxonomy" id="375764"/>
    <lineage>
        <taxon>Eukaryota</taxon>
        <taxon>Metazoa</taxon>
        <taxon>Chordata</taxon>
        <taxon>Craniata</taxon>
        <taxon>Vertebrata</taxon>
        <taxon>Euteleostomi</taxon>
        <taxon>Actinopterygii</taxon>
        <taxon>Neopterygii</taxon>
        <taxon>Teleostei</taxon>
        <taxon>Neoteleostei</taxon>
        <taxon>Acanthomorphata</taxon>
        <taxon>Gobiaria</taxon>
        <taxon>Kurtiformes</taxon>
        <taxon>Apogonoidei</taxon>
        <taxon>Apogonidae</taxon>
        <taxon>Apogoninae</taxon>
        <taxon>Sphaeramia</taxon>
    </lineage>
</organism>
<evidence type="ECO:0000256" key="1">
    <source>
        <dbReference type="SAM" id="Phobius"/>
    </source>
</evidence>
<keyword evidence="1" id="KW-0812">Transmembrane</keyword>
<reference evidence="2" key="2">
    <citation type="submission" date="2025-08" db="UniProtKB">
        <authorList>
            <consortium name="Ensembl"/>
        </authorList>
    </citation>
    <scope>IDENTIFICATION</scope>
</reference>
<evidence type="ECO:0000313" key="2">
    <source>
        <dbReference type="Ensembl" id="ENSSORP00005042128.1"/>
    </source>
</evidence>
<keyword evidence="1" id="KW-1133">Transmembrane helix</keyword>
<dbReference type="Proteomes" id="UP000472271">
    <property type="component" value="Chromosome 8"/>
</dbReference>
<keyword evidence="1" id="KW-0472">Membrane</keyword>
<proteinExistence type="predicted"/>
<dbReference type="InParanoid" id="A0A673BPK1"/>
<sequence length="77" mass="8617">EPQDWSKPEKMDEQLRLYQLIFFMICCLLDLLNMEDCVVRVDTLSGATVPATAGNLDSVASCSDLWSNLLPKQLLIG</sequence>
<reference evidence="2" key="3">
    <citation type="submission" date="2025-09" db="UniProtKB">
        <authorList>
            <consortium name="Ensembl"/>
        </authorList>
    </citation>
    <scope>IDENTIFICATION</scope>
</reference>